<evidence type="ECO:0000256" key="9">
    <source>
        <dbReference type="ARBA" id="ARBA00023224"/>
    </source>
</evidence>
<reference evidence="16 17" key="1">
    <citation type="submission" date="2020-02" db="EMBL/GenBank/DDBJ databases">
        <authorList>
            <person name="Yang Z."/>
        </authorList>
    </citation>
    <scope>NUCLEOTIDE SEQUENCE [LARGE SCALE GENOMIC DNA]</scope>
    <source>
        <strain evidence="16 17">HX-7-9</strain>
    </source>
</reference>
<dbReference type="CDD" id="cd06225">
    <property type="entry name" value="HAMP"/>
    <property type="match status" value="1"/>
</dbReference>
<dbReference type="CDD" id="cd00130">
    <property type="entry name" value="PAS"/>
    <property type="match status" value="1"/>
</dbReference>
<dbReference type="PANTHER" id="PTHR32089">
    <property type="entry name" value="METHYL-ACCEPTING CHEMOTAXIS PROTEIN MCPB"/>
    <property type="match status" value="1"/>
</dbReference>
<feature type="domain" description="PAS" evidence="14">
    <location>
        <begin position="25"/>
        <end position="60"/>
    </location>
</feature>
<feature type="transmembrane region" description="Helical" evidence="12">
    <location>
        <begin position="343"/>
        <end position="365"/>
    </location>
</feature>
<dbReference type="Pfam" id="PF02203">
    <property type="entry name" value="TarH"/>
    <property type="match status" value="1"/>
</dbReference>
<dbReference type="FunFam" id="3.30.450.20:FF:000046">
    <property type="entry name" value="Aerotaxis sensor receptor"/>
    <property type="match status" value="1"/>
</dbReference>
<dbReference type="InterPro" id="IPR013655">
    <property type="entry name" value="PAS_fold_3"/>
</dbReference>
<keyword evidence="5" id="KW-0997">Cell inner membrane</keyword>
<evidence type="ECO:0000256" key="11">
    <source>
        <dbReference type="PROSITE-ProRule" id="PRU00284"/>
    </source>
</evidence>
<evidence type="ECO:0000256" key="8">
    <source>
        <dbReference type="ARBA" id="ARBA00023136"/>
    </source>
</evidence>
<dbReference type="NCBIfam" id="TIGR00229">
    <property type="entry name" value="sensory_box"/>
    <property type="match status" value="1"/>
</dbReference>
<evidence type="ECO:0000256" key="6">
    <source>
        <dbReference type="ARBA" id="ARBA00022692"/>
    </source>
</evidence>
<evidence type="ECO:0000256" key="2">
    <source>
        <dbReference type="ARBA" id="ARBA00022475"/>
    </source>
</evidence>
<dbReference type="Pfam" id="PF00672">
    <property type="entry name" value="HAMP"/>
    <property type="match status" value="1"/>
</dbReference>
<dbReference type="SMART" id="SM00283">
    <property type="entry name" value="MA"/>
    <property type="match status" value="1"/>
</dbReference>
<keyword evidence="7 12" id="KW-1133">Transmembrane helix</keyword>
<dbReference type="InterPro" id="IPR003660">
    <property type="entry name" value="HAMP_dom"/>
</dbReference>
<dbReference type="FunFam" id="1.10.287.950:FF:000001">
    <property type="entry name" value="Methyl-accepting chemotaxis sensory transducer"/>
    <property type="match status" value="1"/>
</dbReference>
<dbReference type="GO" id="GO:0052131">
    <property type="term" value="P:positive aerotaxis"/>
    <property type="evidence" value="ECO:0007669"/>
    <property type="project" value="UniProtKB-ARBA"/>
</dbReference>
<evidence type="ECO:0000313" key="16">
    <source>
        <dbReference type="EMBL" id="NDV12632.1"/>
    </source>
</evidence>
<dbReference type="InterPro" id="IPR035965">
    <property type="entry name" value="PAS-like_dom_sf"/>
</dbReference>
<keyword evidence="6 12" id="KW-0812">Transmembrane</keyword>
<sequence>MKINQPVTQNRVPFPAECYLVSKTDLKGVITYANDAFVEVSGFTRDELIGKSHNIVRHPDMPPQAFTDLWATVKTGHPWRGLVKNRCKNGDYYWVEAFVVPVKRDGQVTGYMSVRTPPAEAAVADAETAYARLRAEPKRPLPRQKRFWSDLGLKARVWGAMGVVLLVCAGAAMQGIFTLERNQREMAGLYEQEMLPAMQVSRVMFLLSDNRSQMMLALQHDPASAAAPLHEHEVGMHVEATLANRAKINETLKQLGELKLSGDELRMLEAFATTRERFSKEGISVMRDLVKAGQFAEANKVLLQSVNPLYAQMQKDGQALIDTFSHHANGRYGEAAAANATALWLQLGALLGAVLVALISGLLLARSIVVPIRRVMGFFDRIAEGKLTDRIEIDGRNETGVLLANLAVMQATLKAMLDEINASARQINARCALLDTRTDEVVTQSSQQQGDAVAVAAVTEEFTQSVQEVAHHAGDAAAAAQRTLDQVRQTRESIGQGMAATERVVVAVDASSRTIERLNQSIERIGDMTQVIAEIASQTNLLALNAAIEAARAGEQGRGFAVVADEVRKLAERTTTSTGEIGHTVKEIEQVTQEAVAAMEEAVREVNAGIGGLRTSVGELAGVTSASEQVTQMAEQISAAASQQGVASEDVAQSMQRISQLIESNTQTVHQAKHEADQVRVQAKVLQKLIGEFKLHER</sequence>
<dbReference type="InterPro" id="IPR047347">
    <property type="entry name" value="YvaQ-like_sensor"/>
</dbReference>
<dbReference type="Pfam" id="PF00015">
    <property type="entry name" value="MCPsignal"/>
    <property type="match status" value="1"/>
</dbReference>
<dbReference type="Proteomes" id="UP000482578">
    <property type="component" value="Unassembled WGS sequence"/>
</dbReference>
<dbReference type="InterPro" id="IPR001610">
    <property type="entry name" value="PAC"/>
</dbReference>
<evidence type="ECO:0000256" key="10">
    <source>
        <dbReference type="ARBA" id="ARBA00029447"/>
    </source>
</evidence>
<dbReference type="SUPFAM" id="SSF58104">
    <property type="entry name" value="Methyl-accepting chemotaxis protein (MCP) signaling domain"/>
    <property type="match status" value="1"/>
</dbReference>
<dbReference type="CDD" id="cd11386">
    <property type="entry name" value="MCP_signal"/>
    <property type="match status" value="1"/>
</dbReference>
<keyword evidence="3" id="KW-0488">Methylation</keyword>
<comment type="caution">
    <text evidence="16">The sequence shown here is derived from an EMBL/GenBank/DDBJ whole genome shotgun (WGS) entry which is preliminary data.</text>
</comment>
<dbReference type="PANTHER" id="PTHR32089:SF112">
    <property type="entry name" value="LYSOZYME-LIKE PROTEIN-RELATED"/>
    <property type="match status" value="1"/>
</dbReference>
<evidence type="ECO:0000256" key="4">
    <source>
        <dbReference type="ARBA" id="ARBA00022500"/>
    </source>
</evidence>
<dbReference type="PROSITE" id="PS50111">
    <property type="entry name" value="CHEMOTAXIS_TRANSDUC_2"/>
    <property type="match status" value="1"/>
</dbReference>
<evidence type="ECO:0000259" key="15">
    <source>
        <dbReference type="PROSITE" id="PS50885"/>
    </source>
</evidence>
<accession>A0A6B2KQX3</accession>
<protein>
    <submittedName>
        <fullName evidence="16">PAS domain-containing protein</fullName>
    </submittedName>
</protein>
<feature type="domain" description="HAMP" evidence="15">
    <location>
        <begin position="366"/>
        <end position="418"/>
    </location>
</feature>
<dbReference type="SMART" id="SM00086">
    <property type="entry name" value="PAC"/>
    <property type="match status" value="1"/>
</dbReference>
<dbReference type="PROSITE" id="PS50112">
    <property type="entry name" value="PAS"/>
    <property type="match status" value="1"/>
</dbReference>
<dbReference type="EMBL" id="JAAGAA010000005">
    <property type="protein sequence ID" value="NDV12632.1"/>
    <property type="molecule type" value="Genomic_DNA"/>
</dbReference>
<keyword evidence="8 12" id="KW-0472">Membrane</keyword>
<dbReference type="Pfam" id="PF08447">
    <property type="entry name" value="PAS_3"/>
    <property type="match status" value="1"/>
</dbReference>
<dbReference type="InterPro" id="IPR004089">
    <property type="entry name" value="MCPsignal_dom"/>
</dbReference>
<dbReference type="GO" id="GO:0007165">
    <property type="term" value="P:signal transduction"/>
    <property type="evidence" value="ECO:0007669"/>
    <property type="project" value="UniProtKB-KW"/>
</dbReference>
<dbReference type="CDD" id="cd19411">
    <property type="entry name" value="MCP2201-like_sensor"/>
    <property type="match status" value="1"/>
</dbReference>
<dbReference type="GO" id="GO:0005886">
    <property type="term" value="C:plasma membrane"/>
    <property type="evidence" value="ECO:0007669"/>
    <property type="project" value="UniProtKB-SubCell"/>
</dbReference>
<comment type="similarity">
    <text evidence="10">Belongs to the methyl-accepting chemotaxis (MCP) protein family.</text>
</comment>
<evidence type="ECO:0000313" key="17">
    <source>
        <dbReference type="Proteomes" id="UP000482578"/>
    </source>
</evidence>
<keyword evidence="2" id="KW-1003">Cell membrane</keyword>
<feature type="transmembrane region" description="Helical" evidence="12">
    <location>
        <begin position="155"/>
        <end position="177"/>
    </location>
</feature>
<evidence type="ECO:0000256" key="3">
    <source>
        <dbReference type="ARBA" id="ARBA00022481"/>
    </source>
</evidence>
<dbReference type="RefSeq" id="WP_163315849.1">
    <property type="nucleotide sequence ID" value="NZ_JAAGAA010000005.1"/>
</dbReference>
<evidence type="ECO:0000256" key="1">
    <source>
        <dbReference type="ARBA" id="ARBA00004429"/>
    </source>
</evidence>
<gene>
    <name evidence="16" type="ORF">GZH52_07440</name>
</gene>
<comment type="subcellular location">
    <subcellularLocation>
        <location evidence="1">Cell inner membrane</location>
        <topology evidence="1">Multi-pass membrane protein</topology>
    </subcellularLocation>
</comment>
<dbReference type="InterPro" id="IPR000014">
    <property type="entry name" value="PAS"/>
</dbReference>
<organism evidence="16 17">
    <name type="scientific">Crenobacter caeni</name>
    <dbReference type="NCBI Taxonomy" id="2705474"/>
    <lineage>
        <taxon>Bacteria</taxon>
        <taxon>Pseudomonadati</taxon>
        <taxon>Pseudomonadota</taxon>
        <taxon>Betaproteobacteria</taxon>
        <taxon>Neisseriales</taxon>
        <taxon>Neisseriaceae</taxon>
        <taxon>Crenobacter</taxon>
    </lineage>
</organism>
<dbReference type="SMART" id="SM00304">
    <property type="entry name" value="HAMP"/>
    <property type="match status" value="1"/>
</dbReference>
<evidence type="ECO:0000256" key="5">
    <source>
        <dbReference type="ARBA" id="ARBA00022519"/>
    </source>
</evidence>
<dbReference type="PROSITE" id="PS50885">
    <property type="entry name" value="HAMP"/>
    <property type="match status" value="1"/>
</dbReference>
<dbReference type="SUPFAM" id="SSF55785">
    <property type="entry name" value="PYP-like sensor domain (PAS domain)"/>
    <property type="match status" value="1"/>
</dbReference>
<evidence type="ECO:0000256" key="12">
    <source>
        <dbReference type="SAM" id="Phobius"/>
    </source>
</evidence>
<evidence type="ECO:0000259" key="13">
    <source>
        <dbReference type="PROSITE" id="PS50111"/>
    </source>
</evidence>
<evidence type="ECO:0000259" key="14">
    <source>
        <dbReference type="PROSITE" id="PS50112"/>
    </source>
</evidence>
<feature type="domain" description="Methyl-accepting transducer" evidence="13">
    <location>
        <begin position="423"/>
        <end position="659"/>
    </location>
</feature>
<proteinExistence type="inferred from homology"/>
<keyword evidence="17" id="KW-1185">Reference proteome</keyword>
<dbReference type="Gene3D" id="3.30.450.20">
    <property type="entry name" value="PAS domain"/>
    <property type="match status" value="1"/>
</dbReference>
<name>A0A6B2KQX3_9NEIS</name>
<dbReference type="AlphaFoldDB" id="A0A6B2KQX3"/>
<dbReference type="InterPro" id="IPR003122">
    <property type="entry name" value="Tar_rcpt_lig-bd"/>
</dbReference>
<keyword evidence="4" id="KW-0145">Chemotaxis</keyword>
<keyword evidence="9 11" id="KW-0807">Transducer</keyword>
<dbReference type="Gene3D" id="1.10.287.950">
    <property type="entry name" value="Methyl-accepting chemotaxis protein"/>
    <property type="match status" value="1"/>
</dbReference>
<evidence type="ECO:0000256" key="7">
    <source>
        <dbReference type="ARBA" id="ARBA00022989"/>
    </source>
</evidence>